<dbReference type="AlphaFoldDB" id="B8J574"/>
<dbReference type="Proteomes" id="UP000007089">
    <property type="component" value="Chromosome"/>
</dbReference>
<dbReference type="HOGENOM" id="CLU_1486121_0_0_7"/>
<evidence type="ECO:0000313" key="2">
    <source>
        <dbReference type="Proteomes" id="UP000007089"/>
    </source>
</evidence>
<dbReference type="KEGG" id="acp:A2cp1_1585"/>
<sequence length="183" mass="20183">MEPRVNRTLLVTASLAALLAAVPARGERGPSTPTERRKAVDVTRRLEREPLARRAAADRRWLLQWIVEIPDIQVRGCSGPLDPLAEDDGSRFGKILFVQSMFGMAAFQIEHPRSADDWLAVQTAGVESVLRAYRSLLRARPQARWDELDALLAAQRRGRLPALLEQAMEGCDEPAGPAPGDAI</sequence>
<proteinExistence type="predicted"/>
<protein>
    <submittedName>
        <fullName evidence="1">Uncharacterized protein</fullName>
    </submittedName>
</protein>
<accession>B8J574</accession>
<evidence type="ECO:0000313" key="1">
    <source>
        <dbReference type="EMBL" id="ACL64929.1"/>
    </source>
</evidence>
<dbReference type="EMBL" id="CP001359">
    <property type="protein sequence ID" value="ACL64929.1"/>
    <property type="molecule type" value="Genomic_DNA"/>
</dbReference>
<keyword evidence="2" id="KW-1185">Reference proteome</keyword>
<gene>
    <name evidence="1" type="ordered locus">A2cp1_1585</name>
</gene>
<reference evidence="1" key="1">
    <citation type="submission" date="2009-01" db="EMBL/GenBank/DDBJ databases">
        <title>Complete sequence of Anaeromyxobacter dehalogenans 2CP-1.</title>
        <authorList>
            <consortium name="US DOE Joint Genome Institute"/>
            <person name="Lucas S."/>
            <person name="Copeland A."/>
            <person name="Lapidus A."/>
            <person name="Glavina del Rio T."/>
            <person name="Dalin E."/>
            <person name="Tice H."/>
            <person name="Bruce D."/>
            <person name="Goodwin L."/>
            <person name="Pitluck S."/>
            <person name="Saunders E."/>
            <person name="Brettin T."/>
            <person name="Detter J.C."/>
            <person name="Han C."/>
            <person name="Larimer F."/>
            <person name="Land M."/>
            <person name="Hauser L."/>
            <person name="Kyrpides N."/>
            <person name="Ovchinnikova G."/>
            <person name="Beliaev A.S."/>
            <person name="Richardson P."/>
        </authorList>
    </citation>
    <scope>NUCLEOTIDE SEQUENCE</scope>
    <source>
        <strain evidence="1">2CP-1</strain>
    </source>
</reference>
<organism evidence="1 2">
    <name type="scientific">Anaeromyxobacter dehalogenans (strain ATCC BAA-258 / DSM 21875 / 2CP-1)</name>
    <dbReference type="NCBI Taxonomy" id="455488"/>
    <lineage>
        <taxon>Bacteria</taxon>
        <taxon>Pseudomonadati</taxon>
        <taxon>Myxococcota</taxon>
        <taxon>Myxococcia</taxon>
        <taxon>Myxococcales</taxon>
        <taxon>Cystobacterineae</taxon>
        <taxon>Anaeromyxobacteraceae</taxon>
        <taxon>Anaeromyxobacter</taxon>
    </lineage>
</organism>
<name>B8J574_ANAD2</name>